<keyword evidence="2" id="KW-0004">4Fe-4S</keyword>
<dbReference type="PANTHER" id="PTHR43034">
    <property type="entry name" value="ION-TRANSLOCATING OXIDOREDUCTASE COMPLEX SUBUNIT C"/>
    <property type="match status" value="1"/>
</dbReference>
<keyword evidence="3" id="KW-0479">Metal-binding</keyword>
<evidence type="ECO:0000256" key="7">
    <source>
        <dbReference type="ARBA" id="ARBA00023014"/>
    </source>
</evidence>
<dbReference type="InterPro" id="IPR031001">
    <property type="entry name" value="PR_assoc_PrdC"/>
</dbReference>
<dbReference type="GO" id="GO:0009055">
    <property type="term" value="F:electron transfer activity"/>
    <property type="evidence" value="ECO:0007669"/>
    <property type="project" value="InterPro"/>
</dbReference>
<keyword evidence="7" id="KW-0411">Iron-sulfur</keyword>
<dbReference type="EMBL" id="VUNE01000005">
    <property type="protein sequence ID" value="MST63163.1"/>
    <property type="molecule type" value="Genomic_DNA"/>
</dbReference>
<feature type="domain" description="NADH-ubiquinone oxidoreductase 51kDa subunit FMN-binding" evidence="8">
    <location>
        <begin position="84"/>
        <end position="230"/>
    </location>
</feature>
<dbReference type="NCBIfam" id="TIGR04481">
    <property type="entry name" value="PR_assoc_PrdC"/>
    <property type="match status" value="1"/>
</dbReference>
<comment type="caution">
    <text evidence="10">The sequence shown here is derived from an EMBL/GenBank/DDBJ whole genome shotgun (WGS) entry which is preliminary data.</text>
</comment>
<evidence type="ECO:0000256" key="4">
    <source>
        <dbReference type="ARBA" id="ARBA00022737"/>
    </source>
</evidence>
<dbReference type="SUPFAM" id="SSF142984">
    <property type="entry name" value="Nqo1 middle domain-like"/>
    <property type="match status" value="1"/>
</dbReference>
<keyword evidence="6" id="KW-0408">Iron</keyword>
<evidence type="ECO:0000256" key="2">
    <source>
        <dbReference type="ARBA" id="ARBA00022485"/>
    </source>
</evidence>
<dbReference type="PANTHER" id="PTHR43034:SF2">
    <property type="entry name" value="ION-TRANSLOCATING OXIDOREDUCTASE COMPLEX SUBUNIT C"/>
    <property type="match status" value="1"/>
</dbReference>
<evidence type="ECO:0000259" key="9">
    <source>
        <dbReference type="Pfam" id="PF13375"/>
    </source>
</evidence>
<keyword evidence="4" id="KW-0677">Repeat</keyword>
<dbReference type="RefSeq" id="WP_154538632.1">
    <property type="nucleotide sequence ID" value="NZ_JAQYHJ010000104.1"/>
</dbReference>
<accession>A0A6N7XHS3</accession>
<dbReference type="SUPFAM" id="SSF142019">
    <property type="entry name" value="Nqo1 FMN-binding domain-like"/>
    <property type="match status" value="1"/>
</dbReference>
<dbReference type="Pfam" id="PF01512">
    <property type="entry name" value="Complex1_51K"/>
    <property type="match status" value="1"/>
</dbReference>
<gene>
    <name evidence="10" type="primary">prdC</name>
    <name evidence="10" type="ORF">FYJ71_09470</name>
</gene>
<dbReference type="AlphaFoldDB" id="A0A6N7XHS3"/>
<dbReference type="InterPro" id="IPR037225">
    <property type="entry name" value="Nuo51_FMN-bd_sf"/>
</dbReference>
<dbReference type="GO" id="GO:0046872">
    <property type="term" value="F:metal ion binding"/>
    <property type="evidence" value="ECO:0007669"/>
    <property type="project" value="UniProtKB-KW"/>
</dbReference>
<evidence type="ECO:0000256" key="6">
    <source>
        <dbReference type="ARBA" id="ARBA00023004"/>
    </source>
</evidence>
<dbReference type="Proteomes" id="UP000440713">
    <property type="component" value="Unassembled WGS sequence"/>
</dbReference>
<dbReference type="InterPro" id="IPR026902">
    <property type="entry name" value="RnfC_N"/>
</dbReference>
<evidence type="ECO:0000313" key="11">
    <source>
        <dbReference type="Proteomes" id="UP000440713"/>
    </source>
</evidence>
<keyword evidence="5" id="KW-0249">Electron transport</keyword>
<dbReference type="Gene3D" id="3.40.50.11540">
    <property type="entry name" value="NADH-ubiquinone oxidoreductase 51kDa subunit"/>
    <property type="match status" value="1"/>
</dbReference>
<sequence length="440" mass="47249">MSNFIHLLLKQNIGAKNTPVVKVGDEVKRGQLVADFEGLGAYLHASVDGKVTEITEDEIVIEANEVQSEDYVKIEKGATIAETVKNAGIVGLGGAGFPTHVKLGTDLGGTGYVLCNAAECEPILSHNMEQLLAEPEKLLRGMKLCMEACNAAHGVFALKEVHEKEILAMQKVVEADGDKRITVKAMPDLYPMGEERAVVRECLGIVLETDKLPSAANAVVINSETMCAIADAVDELKPLIEKNLTVAGYLNTANQIEVFRNVPIGTRVGDLIDRAGGLFKYDNYGEIIMGGPFTGKSTSLDAPIVKATGGILVTKPYPKDTRKMGILVCACGGNEDRLREIAGYMGAEVVGVQKCKQAIEGKGGVLKCENPGHCPGQAEKMLNLKKAGAQTVIISNCTDCTNTVMGVAPKMNIPVYHETDNILETMHIEKIRFLKDGQKK</sequence>
<dbReference type="GO" id="GO:0016020">
    <property type="term" value="C:membrane"/>
    <property type="evidence" value="ECO:0007669"/>
    <property type="project" value="InterPro"/>
</dbReference>
<protein>
    <submittedName>
        <fullName evidence="10">Proline reductase-associated electron transfer protein PrdC</fullName>
    </submittedName>
</protein>
<evidence type="ECO:0000256" key="3">
    <source>
        <dbReference type="ARBA" id="ARBA00022723"/>
    </source>
</evidence>
<dbReference type="InterPro" id="IPR011538">
    <property type="entry name" value="Nuo51_FMN-bd"/>
</dbReference>
<evidence type="ECO:0000256" key="5">
    <source>
        <dbReference type="ARBA" id="ARBA00022982"/>
    </source>
</evidence>
<dbReference type="GO" id="GO:0051539">
    <property type="term" value="F:4 iron, 4 sulfur cluster binding"/>
    <property type="evidence" value="ECO:0007669"/>
    <property type="project" value="UniProtKB-KW"/>
</dbReference>
<feature type="domain" description="RnfC Barrel sandwich hybrid" evidence="9">
    <location>
        <begin position="5"/>
        <end position="62"/>
    </location>
</feature>
<organism evidence="10 11">
    <name type="scientific">Peptostreptococcus porci</name>
    <dbReference type="NCBI Taxonomy" id="2652282"/>
    <lineage>
        <taxon>Bacteria</taxon>
        <taxon>Bacillati</taxon>
        <taxon>Bacillota</taxon>
        <taxon>Clostridia</taxon>
        <taxon>Peptostreptococcales</taxon>
        <taxon>Peptostreptococcaceae</taxon>
        <taxon>Peptostreptococcus</taxon>
    </lineage>
</organism>
<name>A0A6N7XHS3_9FIRM</name>
<reference evidence="10 11" key="1">
    <citation type="submission" date="2019-08" db="EMBL/GenBank/DDBJ databases">
        <title>In-depth cultivation of the pig gut microbiome towards novel bacterial diversity and tailored functional studies.</title>
        <authorList>
            <person name="Wylensek D."/>
            <person name="Hitch T.C.A."/>
            <person name="Clavel T."/>
        </authorList>
    </citation>
    <scope>NUCLEOTIDE SEQUENCE [LARGE SCALE GENOMIC DNA]</scope>
    <source>
        <strain evidence="10 11">WCA-SAB-591-4A-A</strain>
    </source>
</reference>
<keyword evidence="11" id="KW-1185">Reference proteome</keyword>
<proteinExistence type="predicted"/>
<evidence type="ECO:0000313" key="10">
    <source>
        <dbReference type="EMBL" id="MST63163.1"/>
    </source>
</evidence>
<evidence type="ECO:0000259" key="8">
    <source>
        <dbReference type="Pfam" id="PF01512"/>
    </source>
</evidence>
<keyword evidence="1" id="KW-0813">Transport</keyword>
<evidence type="ECO:0000256" key="1">
    <source>
        <dbReference type="ARBA" id="ARBA00022448"/>
    </source>
</evidence>
<dbReference type="Pfam" id="PF13375">
    <property type="entry name" value="RnfC_N"/>
    <property type="match status" value="1"/>
</dbReference>
<dbReference type="InterPro" id="IPR010208">
    <property type="entry name" value="Ion_transpt_RnfC/RsxC"/>
</dbReference>